<protein>
    <submittedName>
        <fullName evidence="8">Amino acid ABC transporter substrate-binding protein</fullName>
    </submittedName>
</protein>
<dbReference type="EMBL" id="BJYZ01000003">
    <property type="protein sequence ID" value="GEO36857.1"/>
    <property type="molecule type" value="Genomic_DNA"/>
</dbReference>
<dbReference type="InterPro" id="IPR001638">
    <property type="entry name" value="Solute-binding_3/MltF_N"/>
</dbReference>
<name>A0A512DK60_9PROT</name>
<feature type="signal peptide" evidence="5">
    <location>
        <begin position="1"/>
        <end position="32"/>
    </location>
</feature>
<dbReference type="OrthoDB" id="7248418at2"/>
<dbReference type="SMART" id="SM00062">
    <property type="entry name" value="PBPb"/>
    <property type="match status" value="1"/>
</dbReference>
<feature type="domain" description="Solute-binding protein family 3/N-terminal" evidence="6">
    <location>
        <begin position="34"/>
        <end position="254"/>
    </location>
</feature>
<feature type="chain" id="PRO_5021948377" evidence="5">
    <location>
        <begin position="33"/>
        <end position="272"/>
    </location>
</feature>
<evidence type="ECO:0000256" key="1">
    <source>
        <dbReference type="ARBA" id="ARBA00004196"/>
    </source>
</evidence>
<dbReference type="GO" id="GO:0016020">
    <property type="term" value="C:membrane"/>
    <property type="evidence" value="ECO:0007669"/>
    <property type="project" value="InterPro"/>
</dbReference>
<evidence type="ECO:0000256" key="5">
    <source>
        <dbReference type="SAM" id="SignalP"/>
    </source>
</evidence>
<dbReference type="PANTHER" id="PTHR35936:SF17">
    <property type="entry name" value="ARGININE-BINDING EXTRACELLULAR PROTEIN ARTP"/>
    <property type="match status" value="1"/>
</dbReference>
<dbReference type="GO" id="GO:0015276">
    <property type="term" value="F:ligand-gated monoatomic ion channel activity"/>
    <property type="evidence" value="ECO:0007669"/>
    <property type="project" value="InterPro"/>
</dbReference>
<evidence type="ECO:0000256" key="2">
    <source>
        <dbReference type="ARBA" id="ARBA00010333"/>
    </source>
</evidence>
<keyword evidence="3 5" id="KW-0732">Signal</keyword>
<proteinExistence type="inferred from homology"/>
<evidence type="ECO:0000256" key="3">
    <source>
        <dbReference type="ARBA" id="ARBA00022729"/>
    </source>
</evidence>
<dbReference type="AlphaFoldDB" id="A0A512DK60"/>
<evidence type="ECO:0000313" key="8">
    <source>
        <dbReference type="EMBL" id="GEO36857.1"/>
    </source>
</evidence>
<evidence type="ECO:0000259" key="6">
    <source>
        <dbReference type="SMART" id="SM00062"/>
    </source>
</evidence>
<keyword evidence="9" id="KW-1185">Reference proteome</keyword>
<comment type="similarity">
    <text evidence="2 4">Belongs to the bacterial solute-binding protein 3 family.</text>
</comment>
<dbReference type="GO" id="GO:0030313">
    <property type="term" value="C:cell envelope"/>
    <property type="evidence" value="ECO:0007669"/>
    <property type="project" value="UniProtKB-SubCell"/>
</dbReference>
<evidence type="ECO:0000259" key="7">
    <source>
        <dbReference type="SMART" id="SM00079"/>
    </source>
</evidence>
<dbReference type="Proteomes" id="UP000321523">
    <property type="component" value="Unassembled WGS sequence"/>
</dbReference>
<dbReference type="SMART" id="SM00079">
    <property type="entry name" value="PBPe"/>
    <property type="match status" value="1"/>
</dbReference>
<evidence type="ECO:0000313" key="9">
    <source>
        <dbReference type="Proteomes" id="UP000321523"/>
    </source>
</evidence>
<dbReference type="Pfam" id="PF00497">
    <property type="entry name" value="SBP_bac_3"/>
    <property type="match status" value="1"/>
</dbReference>
<dbReference type="SUPFAM" id="SSF53850">
    <property type="entry name" value="Periplasmic binding protein-like II"/>
    <property type="match status" value="1"/>
</dbReference>
<dbReference type="InterPro" id="IPR018313">
    <property type="entry name" value="SBP_3_CS"/>
</dbReference>
<reference evidence="8 9" key="1">
    <citation type="submission" date="2019-07" db="EMBL/GenBank/DDBJ databases">
        <title>Whole genome shotgun sequence of Skermanella aerolata NBRC 106429.</title>
        <authorList>
            <person name="Hosoyama A."/>
            <person name="Uohara A."/>
            <person name="Ohji S."/>
            <person name="Ichikawa N."/>
        </authorList>
    </citation>
    <scope>NUCLEOTIDE SEQUENCE [LARGE SCALE GENOMIC DNA]</scope>
    <source>
        <strain evidence="8 9">NBRC 106429</strain>
    </source>
</reference>
<dbReference type="Gene3D" id="3.40.190.10">
    <property type="entry name" value="Periplasmic binding protein-like II"/>
    <property type="match status" value="2"/>
</dbReference>
<dbReference type="InterPro" id="IPR001320">
    <property type="entry name" value="Iontro_rcpt_C"/>
</dbReference>
<comment type="caution">
    <text evidence="8">The sequence shown here is derived from an EMBL/GenBank/DDBJ whole genome shotgun (WGS) entry which is preliminary data.</text>
</comment>
<gene>
    <name evidence="8" type="ORF">SAE02_10050</name>
</gene>
<sequence>MRRTFLKATLKTAAAAVMATAVCAIAGNAAQAADLTVGANIGNVPWEFQDATGKNVGFEIDLVEEIGKRLGKSVEIVNIPFNGLFSAVQSGRIDMAVSSITITEKRLESVSFAQPYYDSDQSLTVMAKSGLSKVEDLKGKTVGVDTGSTGDMWATQNVAKYGFSDIRKFEGLQPAMLDLAAGRLDGYISDIPALLYYSKDKPQFKVAQRIPTGERYSIMLAKNSPLAPQVNDQITAIKKDGTMATLHEKWFGAKPEAGTSTAEVLDMPKPKS</sequence>
<dbReference type="PROSITE" id="PS01039">
    <property type="entry name" value="SBP_BACTERIAL_3"/>
    <property type="match status" value="1"/>
</dbReference>
<dbReference type="RefSeq" id="WP_044426109.1">
    <property type="nucleotide sequence ID" value="NZ_BJYZ01000003.1"/>
</dbReference>
<organism evidence="8 9">
    <name type="scientific">Skermanella aerolata</name>
    <dbReference type="NCBI Taxonomy" id="393310"/>
    <lineage>
        <taxon>Bacteria</taxon>
        <taxon>Pseudomonadati</taxon>
        <taxon>Pseudomonadota</taxon>
        <taxon>Alphaproteobacteria</taxon>
        <taxon>Rhodospirillales</taxon>
        <taxon>Azospirillaceae</taxon>
        <taxon>Skermanella</taxon>
    </lineage>
</organism>
<dbReference type="PANTHER" id="PTHR35936">
    <property type="entry name" value="MEMBRANE-BOUND LYTIC MUREIN TRANSGLYCOSYLASE F"/>
    <property type="match status" value="1"/>
</dbReference>
<comment type="subcellular location">
    <subcellularLocation>
        <location evidence="1">Cell envelope</location>
    </subcellularLocation>
</comment>
<accession>A0A512DK60</accession>
<evidence type="ECO:0000256" key="4">
    <source>
        <dbReference type="RuleBase" id="RU003744"/>
    </source>
</evidence>
<feature type="domain" description="Ionotropic glutamate receptor C-terminal" evidence="7">
    <location>
        <begin position="34"/>
        <end position="253"/>
    </location>
</feature>